<name>A0ABP0IWS5_9DINO</name>
<protein>
    <recommendedName>
        <fullName evidence="4">Pre-mRNA-splicing factor 18</fullName>
    </recommendedName>
</protein>
<accession>A0ABP0IWS5</accession>
<feature type="region of interest" description="Disordered" evidence="1">
    <location>
        <begin position="21"/>
        <end position="136"/>
    </location>
</feature>
<gene>
    <name evidence="2" type="ORF">CCMP2556_LOCUS8474</name>
</gene>
<evidence type="ECO:0000313" key="2">
    <source>
        <dbReference type="EMBL" id="CAK9006542.1"/>
    </source>
</evidence>
<keyword evidence="3" id="KW-1185">Reference proteome</keyword>
<evidence type="ECO:0000313" key="3">
    <source>
        <dbReference type="Proteomes" id="UP001642484"/>
    </source>
</evidence>
<dbReference type="Proteomes" id="UP001642484">
    <property type="component" value="Unassembled WGS sequence"/>
</dbReference>
<sequence>MAADSPGECGDAELFEALRKRIFAESEEEEEEAPFIAPPVEAPEEEEDAPTESAGSGSPVPTKEIGQRAHLLLDQLGLSPDSDFEAILPRGARGGTRGAAPERRRNGSRSRSRGSRVEPAGARDAAERASQLEKMPMQLEKPYQEERTEEQILRGVAELTRAEQELEELRTRSLARAALADGTTAPSLAAVEAELEEGRATTHDRPASPGALEDRLRWLSEELRGDLKPRGLKSLADRIHKEILRRGGEEAPYKVMALLGKAFAKNAKPSGRKLIFYLCNELCRPTVKAPTNGHSKLLRHAVWGFLKAMTACTTDLTDDERSTRFFVVHANGHFHRSHFVRFLRRHSSSTDEASFIWRAAGEGKDAHDWQRRLTQWEAALMSQKPMDIWRHGSPKSSRAVRFGMIGRGRRFG</sequence>
<proteinExistence type="predicted"/>
<dbReference type="EMBL" id="CAXAMN010003847">
    <property type="protein sequence ID" value="CAK9006542.1"/>
    <property type="molecule type" value="Genomic_DNA"/>
</dbReference>
<evidence type="ECO:0000256" key="1">
    <source>
        <dbReference type="SAM" id="MobiDB-lite"/>
    </source>
</evidence>
<organism evidence="2 3">
    <name type="scientific">Durusdinium trenchii</name>
    <dbReference type="NCBI Taxonomy" id="1381693"/>
    <lineage>
        <taxon>Eukaryota</taxon>
        <taxon>Sar</taxon>
        <taxon>Alveolata</taxon>
        <taxon>Dinophyceae</taxon>
        <taxon>Suessiales</taxon>
        <taxon>Symbiodiniaceae</taxon>
        <taxon>Durusdinium</taxon>
    </lineage>
</organism>
<evidence type="ECO:0008006" key="4">
    <source>
        <dbReference type="Google" id="ProtNLM"/>
    </source>
</evidence>
<reference evidence="2 3" key="1">
    <citation type="submission" date="2024-02" db="EMBL/GenBank/DDBJ databases">
        <authorList>
            <person name="Chen Y."/>
            <person name="Shah S."/>
            <person name="Dougan E. K."/>
            <person name="Thang M."/>
            <person name="Chan C."/>
        </authorList>
    </citation>
    <scope>NUCLEOTIDE SEQUENCE [LARGE SCALE GENOMIC DNA]</scope>
</reference>
<comment type="caution">
    <text evidence="2">The sequence shown here is derived from an EMBL/GenBank/DDBJ whole genome shotgun (WGS) entry which is preliminary data.</text>
</comment>